<sequence>MLWQIAVNQTESAWLRISALKSRYAYILSDPRETSPSMIVASPLEESSLNKLDPTRNLCLLRISSSMNSRSGNLTAPFIVASPSQSACTSVAMTLDASLVAVGHKSGSIDIMDTLTVKVLQTLFGHDDSVLSLCFLPELTFGSNKDPIDKQMNLDSTTSFMDLICPTSEQNACTMIIRLGSTSQDSTVCVWELLCQTTTRPGSKPSSPFIYTSAVGRRIHLLTLPWITRAVTTSAWHTDRQEIVVAGHDGQVVFWPLKNATGLGQPHGSTIRSLIRPRMCVSTPLRQQINTIALKAQAMHSAGKGTYLPEDDLCAAGCWDGTIVLLHCASPTIFKAGFYSVLMHSISMPSHCILTAHSTAVCSLAYLDKTLLPSQLQDHSSSLLASLDYKGSLFLWSPDHDHSFLGQLAETSVKASDNTLSSALPAIGLSEGRGALTMALAGEKFPDFYLVQSGGSAVGTSGKLSVWNAGSGTSSGM</sequence>
<dbReference type="PANTHER" id="PTHR44129">
    <property type="entry name" value="WD REPEAT-CONTAINING PROTEIN POP1"/>
    <property type="match status" value="1"/>
</dbReference>
<keyword evidence="2" id="KW-0677">Repeat</keyword>
<dbReference type="AlphaFoldDB" id="A0A448XGW1"/>
<dbReference type="EMBL" id="CAAALY010251827">
    <property type="protein sequence ID" value="VEL36276.1"/>
    <property type="molecule type" value="Genomic_DNA"/>
</dbReference>
<name>A0A448XGW1_9PLAT</name>
<dbReference type="InterPro" id="IPR050349">
    <property type="entry name" value="WD_LIS1/nudF_dynein_reg"/>
</dbReference>
<dbReference type="SMART" id="SM00320">
    <property type="entry name" value="WD40"/>
    <property type="match status" value="4"/>
</dbReference>
<evidence type="ECO:0000313" key="3">
    <source>
        <dbReference type="EMBL" id="VEL36276.1"/>
    </source>
</evidence>
<keyword evidence="4" id="KW-1185">Reference proteome</keyword>
<dbReference type="InterPro" id="IPR001680">
    <property type="entry name" value="WD40_rpt"/>
</dbReference>
<dbReference type="InterPro" id="IPR015943">
    <property type="entry name" value="WD40/YVTN_repeat-like_dom_sf"/>
</dbReference>
<accession>A0A448XGW1</accession>
<keyword evidence="1" id="KW-0853">WD repeat</keyword>
<dbReference type="SUPFAM" id="SSF50978">
    <property type="entry name" value="WD40 repeat-like"/>
    <property type="match status" value="1"/>
</dbReference>
<proteinExistence type="predicted"/>
<dbReference type="Proteomes" id="UP000784294">
    <property type="component" value="Unassembled WGS sequence"/>
</dbReference>
<dbReference type="OrthoDB" id="189968at2759"/>
<gene>
    <name evidence="3" type="ORF">PXEA_LOCUS29716</name>
</gene>
<dbReference type="InterPro" id="IPR036322">
    <property type="entry name" value="WD40_repeat_dom_sf"/>
</dbReference>
<dbReference type="Gene3D" id="2.130.10.10">
    <property type="entry name" value="YVTN repeat-like/Quinoprotein amine dehydrogenase"/>
    <property type="match status" value="2"/>
</dbReference>
<evidence type="ECO:0000256" key="1">
    <source>
        <dbReference type="ARBA" id="ARBA00022574"/>
    </source>
</evidence>
<comment type="caution">
    <text evidence="3">The sequence shown here is derived from an EMBL/GenBank/DDBJ whole genome shotgun (WGS) entry which is preliminary data.</text>
</comment>
<evidence type="ECO:0000256" key="2">
    <source>
        <dbReference type="ARBA" id="ARBA00022737"/>
    </source>
</evidence>
<organism evidence="3 4">
    <name type="scientific">Protopolystoma xenopodis</name>
    <dbReference type="NCBI Taxonomy" id="117903"/>
    <lineage>
        <taxon>Eukaryota</taxon>
        <taxon>Metazoa</taxon>
        <taxon>Spiralia</taxon>
        <taxon>Lophotrochozoa</taxon>
        <taxon>Platyhelminthes</taxon>
        <taxon>Monogenea</taxon>
        <taxon>Polyopisthocotylea</taxon>
        <taxon>Polystomatidea</taxon>
        <taxon>Polystomatidae</taxon>
        <taxon>Protopolystoma</taxon>
    </lineage>
</organism>
<protein>
    <submittedName>
        <fullName evidence="3">Uncharacterized protein</fullName>
    </submittedName>
</protein>
<evidence type="ECO:0000313" key="4">
    <source>
        <dbReference type="Proteomes" id="UP000784294"/>
    </source>
</evidence>
<reference evidence="3" key="1">
    <citation type="submission" date="2018-11" db="EMBL/GenBank/DDBJ databases">
        <authorList>
            <consortium name="Pathogen Informatics"/>
        </authorList>
    </citation>
    <scope>NUCLEOTIDE SEQUENCE</scope>
</reference>